<protein>
    <recommendedName>
        <fullName evidence="4">PilN domain-containing protein</fullName>
    </recommendedName>
</protein>
<dbReference type="AlphaFoldDB" id="A0A0S4L653"/>
<keyword evidence="1" id="KW-0812">Transmembrane</keyword>
<dbReference type="Proteomes" id="UP000198736">
    <property type="component" value="Unassembled WGS sequence"/>
</dbReference>
<evidence type="ECO:0000313" key="2">
    <source>
        <dbReference type="EMBL" id="CUS33260.1"/>
    </source>
</evidence>
<organism evidence="2 3">
    <name type="scientific">Candidatus Nitrospira nitrificans</name>
    <dbReference type="NCBI Taxonomy" id="1742973"/>
    <lineage>
        <taxon>Bacteria</taxon>
        <taxon>Pseudomonadati</taxon>
        <taxon>Nitrospirota</taxon>
        <taxon>Nitrospiria</taxon>
        <taxon>Nitrospirales</taxon>
        <taxon>Nitrospiraceae</taxon>
        <taxon>Nitrospira</taxon>
    </lineage>
</organism>
<dbReference type="OrthoDB" id="9794109at2"/>
<gene>
    <name evidence="2" type="ORF">COMA2_120149</name>
</gene>
<evidence type="ECO:0000256" key="1">
    <source>
        <dbReference type="SAM" id="Phobius"/>
    </source>
</evidence>
<evidence type="ECO:0000313" key="3">
    <source>
        <dbReference type="Proteomes" id="UP000198736"/>
    </source>
</evidence>
<dbReference type="Pfam" id="PF05137">
    <property type="entry name" value="PilN"/>
    <property type="match status" value="1"/>
</dbReference>
<keyword evidence="1" id="KW-1133">Transmembrane helix</keyword>
<dbReference type="InterPro" id="IPR007813">
    <property type="entry name" value="PilN"/>
</dbReference>
<feature type="transmembrane region" description="Helical" evidence="1">
    <location>
        <begin position="39"/>
        <end position="60"/>
    </location>
</feature>
<dbReference type="EMBL" id="CZPZ01000004">
    <property type="protein sequence ID" value="CUS33260.1"/>
    <property type="molecule type" value="Genomic_DNA"/>
</dbReference>
<name>A0A0S4L653_9BACT</name>
<keyword evidence="1" id="KW-0472">Membrane</keyword>
<proteinExistence type="predicted"/>
<dbReference type="STRING" id="1742973.COMA2_120149"/>
<sequence length="209" mass="23442">MAIMSSSVARFLEPLKSMPLLRGADDQFRINLSRRYRPAVVPLRAALISICIVLVMGIGWNIRQAILAYQESLTIQGELDRVRQQDFDLIAEARHEGIDLSEEALKRLPSEVELANQLVGKRSFSWTQFLTELEQAIPPRLALSSVRLDQSGTTVRLTGTAAALEDITAFTVGLQDHATFKDPILAQHRVGQNGLVEFDVTVQYRRERT</sequence>
<keyword evidence="3" id="KW-1185">Reference proteome</keyword>
<evidence type="ECO:0008006" key="4">
    <source>
        <dbReference type="Google" id="ProtNLM"/>
    </source>
</evidence>
<accession>A0A0S4L653</accession>
<reference evidence="3" key="1">
    <citation type="submission" date="2015-10" db="EMBL/GenBank/DDBJ databases">
        <authorList>
            <person name="Luecker S."/>
            <person name="Luecker S."/>
        </authorList>
    </citation>
    <scope>NUCLEOTIDE SEQUENCE [LARGE SCALE GENOMIC DNA]</scope>
</reference>